<gene>
    <name evidence="1" type="primary">pol_60</name>
    <name evidence="1" type="ORF">AVEN_184946_1</name>
</gene>
<proteinExistence type="predicted"/>
<protein>
    <submittedName>
        <fullName evidence="1">Retrovirus-related Pol polyprotein from type-2 retrotransposable element R2DM</fullName>
    </submittedName>
</protein>
<dbReference type="Proteomes" id="UP000499080">
    <property type="component" value="Unassembled WGS sequence"/>
</dbReference>
<evidence type="ECO:0000313" key="1">
    <source>
        <dbReference type="EMBL" id="GBO39965.1"/>
    </source>
</evidence>
<sequence>MMKSRKINSRTRNSLERNSYYFGGHSFTLVLSTVRAGHLVKLDSCVRAFVRRVLYLPTDCPNAYLYAAISDGGLGVPCLRYSVPVWRAARLTSLSTSMSPACLAGPPGDYLQRLQERAARGLLTADVNKFFAAKLYNSVDGLALSESAKVPKQHNWVASFNRFLSGRDFINLVKTRINCLPTASRCARGRLSKDKMCRAGCNHKETINHISQGCPRTHQRRVARHNAVSNYIKRGLENRGFTVFSEPVYKTPIGNRKPDLVAVKGKVAFVIDSQVVGESVELKRANQRKISYYRDNDTMLNQIRQLHRVDEVSVIAATLNLRGCWAAKSVEDLVVKNKMMTLNDLTVISTRVLIGTFSAFTLFNKSTWRTGVRV</sequence>
<name>A0A4Y2WR30_ARAVE</name>
<evidence type="ECO:0000313" key="2">
    <source>
        <dbReference type="Proteomes" id="UP000499080"/>
    </source>
</evidence>
<dbReference type="EMBL" id="BGPR01065119">
    <property type="protein sequence ID" value="GBO39965.1"/>
    <property type="molecule type" value="Genomic_DNA"/>
</dbReference>
<keyword evidence="2" id="KW-1185">Reference proteome</keyword>
<accession>A0A4Y2WR30</accession>
<dbReference type="AlphaFoldDB" id="A0A4Y2WR30"/>
<dbReference type="OrthoDB" id="6503643at2759"/>
<comment type="caution">
    <text evidence="1">The sequence shown here is derived from an EMBL/GenBank/DDBJ whole genome shotgun (WGS) entry which is preliminary data.</text>
</comment>
<organism evidence="1 2">
    <name type="scientific">Araneus ventricosus</name>
    <name type="common">Orbweaver spider</name>
    <name type="synonym">Epeira ventricosa</name>
    <dbReference type="NCBI Taxonomy" id="182803"/>
    <lineage>
        <taxon>Eukaryota</taxon>
        <taxon>Metazoa</taxon>
        <taxon>Ecdysozoa</taxon>
        <taxon>Arthropoda</taxon>
        <taxon>Chelicerata</taxon>
        <taxon>Arachnida</taxon>
        <taxon>Araneae</taxon>
        <taxon>Araneomorphae</taxon>
        <taxon>Entelegynae</taxon>
        <taxon>Araneoidea</taxon>
        <taxon>Araneidae</taxon>
        <taxon>Araneus</taxon>
    </lineage>
</organism>
<reference evidence="1 2" key="1">
    <citation type="journal article" date="2019" name="Sci. Rep.">
        <title>Orb-weaving spider Araneus ventricosus genome elucidates the spidroin gene catalogue.</title>
        <authorList>
            <person name="Kono N."/>
            <person name="Nakamura H."/>
            <person name="Ohtoshi R."/>
            <person name="Moran D.A.P."/>
            <person name="Shinohara A."/>
            <person name="Yoshida Y."/>
            <person name="Fujiwara M."/>
            <person name="Mori M."/>
            <person name="Tomita M."/>
            <person name="Arakawa K."/>
        </authorList>
    </citation>
    <scope>NUCLEOTIDE SEQUENCE [LARGE SCALE GENOMIC DNA]</scope>
</reference>